<dbReference type="CDD" id="cd04301">
    <property type="entry name" value="NAT_SF"/>
    <property type="match status" value="1"/>
</dbReference>
<dbReference type="InterPro" id="IPR000182">
    <property type="entry name" value="GNAT_dom"/>
</dbReference>
<dbReference type="Pfam" id="PF00583">
    <property type="entry name" value="Acetyltransf_1"/>
    <property type="match status" value="1"/>
</dbReference>
<dbReference type="InterPro" id="IPR053144">
    <property type="entry name" value="Acetyltransferase_Butenolide"/>
</dbReference>
<evidence type="ECO:0000313" key="2">
    <source>
        <dbReference type="EMBL" id="GAA1871781.1"/>
    </source>
</evidence>
<organism evidence="2 3">
    <name type="scientific">Myceligenerans crystallogenes</name>
    <dbReference type="NCBI Taxonomy" id="316335"/>
    <lineage>
        <taxon>Bacteria</taxon>
        <taxon>Bacillati</taxon>
        <taxon>Actinomycetota</taxon>
        <taxon>Actinomycetes</taxon>
        <taxon>Micrococcales</taxon>
        <taxon>Promicromonosporaceae</taxon>
        <taxon>Myceligenerans</taxon>
    </lineage>
</organism>
<sequence>MVTETSSYEFTADTARIDPARVHGLLAEYAYWAAGRPRELQDRAIANSRNYGILAASGELIGYARVVTDLANFAWLADVIVDPHHRRRGLARELIRFVLADLRPYDLRRIVLKASPEGRGLYEELGWKRLDDPDDWLGLGPDA</sequence>
<dbReference type="PANTHER" id="PTHR43233">
    <property type="entry name" value="FAMILY N-ACETYLTRANSFERASE, PUTATIVE (AFU_ORTHOLOGUE AFUA_6G03350)-RELATED"/>
    <property type="match status" value="1"/>
</dbReference>
<comment type="caution">
    <text evidence="2">The sequence shown here is derived from an EMBL/GenBank/DDBJ whole genome shotgun (WGS) entry which is preliminary data.</text>
</comment>
<dbReference type="Proteomes" id="UP001501094">
    <property type="component" value="Unassembled WGS sequence"/>
</dbReference>
<gene>
    <name evidence="2" type="ORF">GCM10009751_33860</name>
</gene>
<dbReference type="SUPFAM" id="SSF55729">
    <property type="entry name" value="Acyl-CoA N-acyltransferases (Nat)"/>
    <property type="match status" value="1"/>
</dbReference>
<dbReference type="Gene3D" id="3.40.630.30">
    <property type="match status" value="1"/>
</dbReference>
<dbReference type="EMBL" id="BAAANL010000007">
    <property type="protein sequence ID" value="GAA1871781.1"/>
    <property type="molecule type" value="Genomic_DNA"/>
</dbReference>
<evidence type="ECO:0000313" key="3">
    <source>
        <dbReference type="Proteomes" id="UP001501094"/>
    </source>
</evidence>
<dbReference type="PROSITE" id="PS51186">
    <property type="entry name" value="GNAT"/>
    <property type="match status" value="1"/>
</dbReference>
<name>A0ABN2NJB0_9MICO</name>
<dbReference type="RefSeq" id="WP_344105187.1">
    <property type="nucleotide sequence ID" value="NZ_BAAANL010000007.1"/>
</dbReference>
<dbReference type="InterPro" id="IPR016181">
    <property type="entry name" value="Acyl_CoA_acyltransferase"/>
</dbReference>
<protein>
    <submittedName>
        <fullName evidence="2">GNAT family N-acetyltransferase</fullName>
    </submittedName>
</protein>
<dbReference type="PANTHER" id="PTHR43233:SF1">
    <property type="entry name" value="FAMILY N-ACETYLTRANSFERASE, PUTATIVE (AFU_ORTHOLOGUE AFUA_6G03350)-RELATED"/>
    <property type="match status" value="1"/>
</dbReference>
<evidence type="ECO:0000259" key="1">
    <source>
        <dbReference type="PROSITE" id="PS51186"/>
    </source>
</evidence>
<reference evidence="2 3" key="1">
    <citation type="journal article" date="2019" name="Int. J. Syst. Evol. Microbiol.">
        <title>The Global Catalogue of Microorganisms (GCM) 10K type strain sequencing project: providing services to taxonomists for standard genome sequencing and annotation.</title>
        <authorList>
            <consortium name="The Broad Institute Genomics Platform"/>
            <consortium name="The Broad Institute Genome Sequencing Center for Infectious Disease"/>
            <person name="Wu L."/>
            <person name="Ma J."/>
        </authorList>
    </citation>
    <scope>NUCLEOTIDE SEQUENCE [LARGE SCALE GENOMIC DNA]</scope>
    <source>
        <strain evidence="2 3">JCM 14326</strain>
    </source>
</reference>
<accession>A0ABN2NJB0</accession>
<feature type="domain" description="N-acetyltransferase" evidence="1">
    <location>
        <begin position="12"/>
        <end position="143"/>
    </location>
</feature>
<proteinExistence type="predicted"/>
<keyword evidence="3" id="KW-1185">Reference proteome</keyword>